<feature type="region of interest" description="Disordered" evidence="1">
    <location>
        <begin position="1"/>
        <end position="39"/>
    </location>
</feature>
<organism evidence="2 3">
    <name type="scientific">Lacipirellula parvula</name>
    <dbReference type="NCBI Taxonomy" id="2650471"/>
    <lineage>
        <taxon>Bacteria</taxon>
        <taxon>Pseudomonadati</taxon>
        <taxon>Planctomycetota</taxon>
        <taxon>Planctomycetia</taxon>
        <taxon>Pirellulales</taxon>
        <taxon>Lacipirellulaceae</taxon>
        <taxon>Lacipirellula</taxon>
    </lineage>
</organism>
<reference evidence="3" key="1">
    <citation type="submission" date="2019-10" db="EMBL/GenBank/DDBJ databases">
        <title>Lacipirellula parvula gen. nov., sp. nov., representing a lineage of planctomycetes widespread in freshwater anoxic habitats, and description of the family Lacipirellulaceae.</title>
        <authorList>
            <person name="Dedysh S.N."/>
            <person name="Kulichevskaya I.S."/>
            <person name="Beletsky A.V."/>
            <person name="Rakitin A.L."/>
            <person name="Mardanov A.V."/>
            <person name="Ivanova A.A."/>
            <person name="Saltykova V.X."/>
            <person name="Rijpstra W.I.C."/>
            <person name="Sinninghe Damste J.S."/>
            <person name="Ravin N.V."/>
        </authorList>
    </citation>
    <scope>NUCLEOTIDE SEQUENCE [LARGE SCALE GENOMIC DNA]</scope>
    <source>
        <strain evidence="3">PX69</strain>
    </source>
</reference>
<proteinExistence type="predicted"/>
<sequence length="39" mass="4189">MGKELTWEQLAGRESTSVQPSSEKPFSVSKCATSPETSS</sequence>
<feature type="compositionally biased region" description="Polar residues" evidence="1">
    <location>
        <begin position="14"/>
        <end position="39"/>
    </location>
</feature>
<evidence type="ECO:0000313" key="2">
    <source>
        <dbReference type="EMBL" id="BBO30830.1"/>
    </source>
</evidence>
<dbReference type="EMBL" id="AP021861">
    <property type="protein sequence ID" value="BBO30830.1"/>
    <property type="molecule type" value="Genomic_DNA"/>
</dbReference>
<dbReference type="Proteomes" id="UP000326837">
    <property type="component" value="Chromosome"/>
</dbReference>
<keyword evidence="3" id="KW-1185">Reference proteome</keyword>
<evidence type="ECO:0000256" key="1">
    <source>
        <dbReference type="SAM" id="MobiDB-lite"/>
    </source>
</evidence>
<dbReference type="AlphaFoldDB" id="A0A5K7X2Y2"/>
<gene>
    <name evidence="2" type="ORF">PLANPX_0442</name>
</gene>
<protein>
    <submittedName>
        <fullName evidence="2">Uncharacterized protein</fullName>
    </submittedName>
</protein>
<accession>A0A5K7X2Y2</accession>
<name>A0A5K7X2Y2_9BACT</name>
<dbReference type="KEGG" id="lpav:PLANPX_0442"/>
<evidence type="ECO:0000313" key="3">
    <source>
        <dbReference type="Proteomes" id="UP000326837"/>
    </source>
</evidence>